<gene>
    <name evidence="1" type="ORF">V6250_17000</name>
</gene>
<organism evidence="1 2">
    <name type="scientific">Pseudoalteromonas undina</name>
    <dbReference type="NCBI Taxonomy" id="43660"/>
    <lineage>
        <taxon>Bacteria</taxon>
        <taxon>Pseudomonadati</taxon>
        <taxon>Pseudomonadota</taxon>
        <taxon>Gammaproteobacteria</taxon>
        <taxon>Alteromonadales</taxon>
        <taxon>Pseudoalteromonadaceae</taxon>
        <taxon>Pseudoalteromonas</taxon>
    </lineage>
</organism>
<sequence length="295" mass="33997">MSDMHSSGQILLHDKRLVQASCFSASLISEETKKNWCKSFHKPEYRDSLKKIKNSSIFLILSQNCDIACRNDSLDSTVEIAVCKKIKESDVFPGNSFVKSVRKLHFKAGSNWYEANIEYILSVNKKELLSTIESIDEFELIKLTDEYSKSVPVWRSNRYMRSALPDNFNDNFGHILDKHIGELEKRAIPLHNEDFSSYIWAIYIHLDSDEEKANYNFRLFALLRDETPDNVIPDIQDILESIAEELEEQAGYTDDSDIYAGRAKSTYVSYLTQFVRLNLDNHSLSNGDNKIKPTE</sequence>
<dbReference type="EMBL" id="JBAKAX010000023">
    <property type="protein sequence ID" value="MEL0605870.1"/>
    <property type="molecule type" value="Genomic_DNA"/>
</dbReference>
<accession>A0ACC6R7R0</accession>
<name>A0ACC6R7R0_9GAMM</name>
<proteinExistence type="predicted"/>
<evidence type="ECO:0000313" key="1">
    <source>
        <dbReference type="EMBL" id="MEL0605870.1"/>
    </source>
</evidence>
<protein>
    <submittedName>
        <fullName evidence="1">Uncharacterized protein</fullName>
    </submittedName>
</protein>
<evidence type="ECO:0000313" key="2">
    <source>
        <dbReference type="Proteomes" id="UP001374952"/>
    </source>
</evidence>
<keyword evidence="2" id="KW-1185">Reference proteome</keyword>
<reference evidence="1" key="1">
    <citation type="submission" date="2024-02" db="EMBL/GenBank/DDBJ databases">
        <title>Bacteria isolated from the canopy kelp, Nereocystis luetkeana.</title>
        <authorList>
            <person name="Pfister C.A."/>
            <person name="Younker I.T."/>
            <person name="Light S.H."/>
        </authorList>
    </citation>
    <scope>NUCLEOTIDE SEQUENCE</scope>
    <source>
        <strain evidence="1">TN.2.01</strain>
    </source>
</reference>
<dbReference type="Proteomes" id="UP001374952">
    <property type="component" value="Unassembled WGS sequence"/>
</dbReference>
<comment type="caution">
    <text evidence="1">The sequence shown here is derived from an EMBL/GenBank/DDBJ whole genome shotgun (WGS) entry which is preliminary data.</text>
</comment>